<dbReference type="Gene3D" id="3.40.1420.30">
    <property type="match status" value="1"/>
</dbReference>
<evidence type="ECO:0000313" key="3">
    <source>
        <dbReference type="Proteomes" id="UP000184480"/>
    </source>
</evidence>
<dbReference type="RefSeq" id="WP_062182006.1">
    <property type="nucleotide sequence ID" value="NZ_BBXL01000015.1"/>
</dbReference>
<sequence length="140" mass="15956">MKLNVSILAILLCIPFLLGAEYQRNAALPKKAEQFLQVHFKSTPIKEIEYDDGKYEVKLRSGHEIEFDAGGNWIDIEGEYSPLPKSIIDLLPQKATAYIANNYPRRPIVQIKKKKYGYKIDLSNSAELMFSFNGDFLGKD</sequence>
<dbReference type="Pfam" id="PF11396">
    <property type="entry name" value="PepSY_like"/>
    <property type="match status" value="1"/>
</dbReference>
<evidence type="ECO:0000259" key="1">
    <source>
        <dbReference type="Pfam" id="PF11396"/>
    </source>
</evidence>
<dbReference type="InterPro" id="IPR021533">
    <property type="entry name" value="PepSY-like"/>
</dbReference>
<feature type="domain" description="Putative beta-lactamase-inhibitor-like PepSY-like" evidence="1">
    <location>
        <begin position="54"/>
        <end position="137"/>
    </location>
</feature>
<organism evidence="2 3">
    <name type="scientific">Dysgonomonas macrotermitis</name>
    <dbReference type="NCBI Taxonomy" id="1346286"/>
    <lineage>
        <taxon>Bacteria</taxon>
        <taxon>Pseudomonadati</taxon>
        <taxon>Bacteroidota</taxon>
        <taxon>Bacteroidia</taxon>
        <taxon>Bacteroidales</taxon>
        <taxon>Dysgonomonadaceae</taxon>
        <taxon>Dysgonomonas</taxon>
    </lineage>
</organism>
<protein>
    <submittedName>
        <fullName evidence="2">Putative beta-lactamase-inhibitor-like, PepSY-like</fullName>
    </submittedName>
</protein>
<gene>
    <name evidence="2" type="ORF">SAMN05444362_104205</name>
</gene>
<dbReference type="Proteomes" id="UP000184480">
    <property type="component" value="Unassembled WGS sequence"/>
</dbReference>
<accession>A0A1M4ZWM7</accession>
<dbReference type="EMBL" id="FQUC01000004">
    <property type="protein sequence ID" value="SHF22016.1"/>
    <property type="molecule type" value="Genomic_DNA"/>
</dbReference>
<keyword evidence="3" id="KW-1185">Reference proteome</keyword>
<evidence type="ECO:0000313" key="2">
    <source>
        <dbReference type="EMBL" id="SHF22016.1"/>
    </source>
</evidence>
<dbReference type="OrthoDB" id="710080at2"/>
<dbReference type="SUPFAM" id="SSF160574">
    <property type="entry name" value="BT0923-like"/>
    <property type="match status" value="1"/>
</dbReference>
<dbReference type="AlphaFoldDB" id="A0A1M4ZWM7"/>
<dbReference type="STRING" id="1346286.SAMN05444362_104205"/>
<reference evidence="3" key="1">
    <citation type="submission" date="2016-11" db="EMBL/GenBank/DDBJ databases">
        <authorList>
            <person name="Varghese N."/>
            <person name="Submissions S."/>
        </authorList>
    </citation>
    <scope>NUCLEOTIDE SEQUENCE [LARGE SCALE GENOMIC DNA]</scope>
    <source>
        <strain evidence="3">DSM 27370</strain>
    </source>
</reference>
<name>A0A1M4ZWM7_9BACT</name>
<proteinExistence type="predicted"/>